<sequence length="175" mass="20004">MKKPSDMLVLLTFWRDCQRFDQRNLPSLLVAHHMAILSMSYKTNECKSLLSPLEVHLSYEEPEASRVAARAVRKRRGRDYEKSLAFASWLQGGHVPELIQEKVVSFVERYNQQYTKETAATSKPKDAMLRHELEYLRSGNELELLSLLPNARDEEEPSERARGTRASGKAGQKAG</sequence>
<evidence type="ECO:0000256" key="1">
    <source>
        <dbReference type="SAM" id="MobiDB-lite"/>
    </source>
</evidence>
<evidence type="ECO:0000313" key="3">
    <source>
        <dbReference type="Proteomes" id="UP000001514"/>
    </source>
</evidence>
<dbReference type="Proteomes" id="UP000001514">
    <property type="component" value="Unassembled WGS sequence"/>
</dbReference>
<dbReference type="Gramene" id="EFJ05807">
    <property type="protein sequence ID" value="EFJ05807"/>
    <property type="gene ID" value="SELMODRAFT_431279"/>
</dbReference>
<feature type="region of interest" description="Disordered" evidence="1">
    <location>
        <begin position="147"/>
        <end position="175"/>
    </location>
</feature>
<dbReference type="AlphaFoldDB" id="D8TC39"/>
<dbReference type="EMBL" id="GL377714">
    <property type="protein sequence ID" value="EFJ05807.1"/>
    <property type="molecule type" value="Genomic_DNA"/>
</dbReference>
<keyword evidence="3" id="KW-1185">Reference proteome</keyword>
<dbReference type="HOGENOM" id="CLU_1535121_0_0_1"/>
<dbReference type="KEGG" id="smo:SELMODRAFT_431279"/>
<name>D8TC39_SELML</name>
<accession>D8TC39</accession>
<proteinExistence type="predicted"/>
<reference evidence="2 3" key="1">
    <citation type="journal article" date="2011" name="Science">
        <title>The Selaginella genome identifies genetic changes associated with the evolution of vascular plants.</title>
        <authorList>
            <person name="Banks J.A."/>
            <person name="Nishiyama T."/>
            <person name="Hasebe M."/>
            <person name="Bowman J.L."/>
            <person name="Gribskov M."/>
            <person name="dePamphilis C."/>
            <person name="Albert V.A."/>
            <person name="Aono N."/>
            <person name="Aoyama T."/>
            <person name="Ambrose B.A."/>
            <person name="Ashton N.W."/>
            <person name="Axtell M.J."/>
            <person name="Barker E."/>
            <person name="Barker M.S."/>
            <person name="Bennetzen J.L."/>
            <person name="Bonawitz N.D."/>
            <person name="Chapple C."/>
            <person name="Cheng C."/>
            <person name="Correa L.G."/>
            <person name="Dacre M."/>
            <person name="DeBarry J."/>
            <person name="Dreyer I."/>
            <person name="Elias M."/>
            <person name="Engstrom E.M."/>
            <person name="Estelle M."/>
            <person name="Feng L."/>
            <person name="Finet C."/>
            <person name="Floyd S.K."/>
            <person name="Frommer W.B."/>
            <person name="Fujita T."/>
            <person name="Gramzow L."/>
            <person name="Gutensohn M."/>
            <person name="Harholt J."/>
            <person name="Hattori M."/>
            <person name="Heyl A."/>
            <person name="Hirai T."/>
            <person name="Hiwatashi Y."/>
            <person name="Ishikawa M."/>
            <person name="Iwata M."/>
            <person name="Karol K.G."/>
            <person name="Koehler B."/>
            <person name="Kolukisaoglu U."/>
            <person name="Kubo M."/>
            <person name="Kurata T."/>
            <person name="Lalonde S."/>
            <person name="Li K."/>
            <person name="Li Y."/>
            <person name="Litt A."/>
            <person name="Lyons E."/>
            <person name="Manning G."/>
            <person name="Maruyama T."/>
            <person name="Michael T.P."/>
            <person name="Mikami K."/>
            <person name="Miyazaki S."/>
            <person name="Morinaga S."/>
            <person name="Murata T."/>
            <person name="Mueller-Roeber B."/>
            <person name="Nelson D.R."/>
            <person name="Obara M."/>
            <person name="Oguri Y."/>
            <person name="Olmstead R.G."/>
            <person name="Onodera N."/>
            <person name="Petersen B.L."/>
            <person name="Pils B."/>
            <person name="Prigge M."/>
            <person name="Rensing S.A."/>
            <person name="Riano-Pachon D.M."/>
            <person name="Roberts A.W."/>
            <person name="Sato Y."/>
            <person name="Scheller H.V."/>
            <person name="Schulz B."/>
            <person name="Schulz C."/>
            <person name="Shakirov E.V."/>
            <person name="Shibagaki N."/>
            <person name="Shinohara N."/>
            <person name="Shippen D.E."/>
            <person name="Soerensen I."/>
            <person name="Sotooka R."/>
            <person name="Sugimoto N."/>
            <person name="Sugita M."/>
            <person name="Sumikawa N."/>
            <person name="Tanurdzic M."/>
            <person name="Theissen G."/>
            <person name="Ulvskov P."/>
            <person name="Wakazuki S."/>
            <person name="Weng J.K."/>
            <person name="Willats W.W."/>
            <person name="Wipf D."/>
            <person name="Wolf P.G."/>
            <person name="Yang L."/>
            <person name="Zimmer A.D."/>
            <person name="Zhu Q."/>
            <person name="Mitros T."/>
            <person name="Hellsten U."/>
            <person name="Loque D."/>
            <person name="Otillar R."/>
            <person name="Salamov A."/>
            <person name="Schmutz J."/>
            <person name="Shapiro H."/>
            <person name="Lindquist E."/>
            <person name="Lucas S."/>
            <person name="Rokhsar D."/>
            <person name="Grigoriev I.V."/>
        </authorList>
    </citation>
    <scope>NUCLEOTIDE SEQUENCE [LARGE SCALE GENOMIC DNA]</scope>
</reference>
<evidence type="ECO:0000313" key="2">
    <source>
        <dbReference type="EMBL" id="EFJ05807.1"/>
    </source>
</evidence>
<organism evidence="3">
    <name type="scientific">Selaginella moellendorffii</name>
    <name type="common">Spikemoss</name>
    <dbReference type="NCBI Taxonomy" id="88036"/>
    <lineage>
        <taxon>Eukaryota</taxon>
        <taxon>Viridiplantae</taxon>
        <taxon>Streptophyta</taxon>
        <taxon>Embryophyta</taxon>
        <taxon>Tracheophyta</taxon>
        <taxon>Lycopodiopsida</taxon>
        <taxon>Selaginellales</taxon>
        <taxon>Selaginellaceae</taxon>
        <taxon>Selaginella</taxon>
    </lineage>
</organism>
<dbReference type="InParanoid" id="D8TC39"/>
<gene>
    <name evidence="2" type="ORF">SELMODRAFT_431279</name>
</gene>
<protein>
    <submittedName>
        <fullName evidence="2">Uncharacterized protein</fullName>
    </submittedName>
</protein>